<keyword evidence="2" id="KW-1185">Reference proteome</keyword>
<dbReference type="EMBL" id="JASBNA010000010">
    <property type="protein sequence ID" value="KAK7688454.1"/>
    <property type="molecule type" value="Genomic_DNA"/>
</dbReference>
<evidence type="ECO:0000313" key="1">
    <source>
        <dbReference type="EMBL" id="KAK7688454.1"/>
    </source>
</evidence>
<dbReference type="AlphaFoldDB" id="A0AAW0G9Y8"/>
<sequence length="93" mass="9508">MGCSAVDEDAMGCGAGDVSLGSLDAGQLDGVLVLIQGGGGNQSLSSRGIQSFQDSYATSCSVVSVKIDKSTVELEVSVGLEVSSWWWYVLSGV</sequence>
<reference evidence="1 2" key="1">
    <citation type="submission" date="2022-09" db="EMBL/GenBank/DDBJ databases">
        <authorList>
            <person name="Palmer J.M."/>
        </authorList>
    </citation>
    <scope>NUCLEOTIDE SEQUENCE [LARGE SCALE GENOMIC DNA]</scope>
    <source>
        <strain evidence="1 2">DSM 7382</strain>
    </source>
</reference>
<proteinExistence type="predicted"/>
<dbReference type="Proteomes" id="UP001385951">
    <property type="component" value="Unassembled WGS sequence"/>
</dbReference>
<protein>
    <submittedName>
        <fullName evidence="1">Uncharacterized protein</fullName>
    </submittedName>
</protein>
<name>A0AAW0G9Y8_9APHY</name>
<organism evidence="1 2">
    <name type="scientific">Cerrena zonata</name>
    <dbReference type="NCBI Taxonomy" id="2478898"/>
    <lineage>
        <taxon>Eukaryota</taxon>
        <taxon>Fungi</taxon>
        <taxon>Dikarya</taxon>
        <taxon>Basidiomycota</taxon>
        <taxon>Agaricomycotina</taxon>
        <taxon>Agaricomycetes</taxon>
        <taxon>Polyporales</taxon>
        <taxon>Cerrenaceae</taxon>
        <taxon>Cerrena</taxon>
    </lineage>
</organism>
<evidence type="ECO:0000313" key="2">
    <source>
        <dbReference type="Proteomes" id="UP001385951"/>
    </source>
</evidence>
<comment type="caution">
    <text evidence="1">The sequence shown here is derived from an EMBL/GenBank/DDBJ whole genome shotgun (WGS) entry which is preliminary data.</text>
</comment>
<gene>
    <name evidence="1" type="ORF">QCA50_007992</name>
</gene>
<accession>A0AAW0G9Y8</accession>